<accession>A0A1Y0IJV1</accession>
<protein>
    <submittedName>
        <fullName evidence="2">Uncharacterized protein</fullName>
    </submittedName>
</protein>
<dbReference type="OrthoDB" id="2918945at2"/>
<dbReference type="RefSeq" id="WP_087455022.1">
    <property type="nucleotide sequence ID" value="NZ_CP021434.1"/>
</dbReference>
<proteinExistence type="predicted"/>
<dbReference type="AlphaFoldDB" id="A0A1Y0IJV1"/>
<keyword evidence="3" id="KW-1185">Reference proteome</keyword>
<dbReference type="Proteomes" id="UP000195437">
    <property type="component" value="Chromosome"/>
</dbReference>
<evidence type="ECO:0000313" key="2">
    <source>
        <dbReference type="EMBL" id="ARU59634.1"/>
    </source>
</evidence>
<evidence type="ECO:0000256" key="1">
    <source>
        <dbReference type="SAM" id="SignalP"/>
    </source>
</evidence>
<sequence>MKKTIKVVLCTTILAAGLTGAASAAKNEDLPNQVVETMRSLSGISIDATPTVTSRVVASTNWNFTAKATATSDSTATEDWIYAKARIYKSTGVLLGQAEDDQEYSNHAGASVSLSSIGTGASYALGNHTYMDAGYQTIYHETKDYY</sequence>
<keyword evidence="1" id="KW-0732">Signal</keyword>
<evidence type="ECO:0000313" key="3">
    <source>
        <dbReference type="Proteomes" id="UP000195437"/>
    </source>
</evidence>
<dbReference type="KEGG" id="tum:CBW65_00020"/>
<name>A0A1Y0IJV1_9BACL</name>
<feature type="signal peptide" evidence="1">
    <location>
        <begin position="1"/>
        <end position="24"/>
    </location>
</feature>
<gene>
    <name evidence="2" type="ORF">CBW65_00020</name>
</gene>
<feature type="chain" id="PRO_5011008592" evidence="1">
    <location>
        <begin position="25"/>
        <end position="146"/>
    </location>
</feature>
<organism evidence="2 3">
    <name type="scientific">Tumebacillus avium</name>
    <dbReference type="NCBI Taxonomy" id="1903704"/>
    <lineage>
        <taxon>Bacteria</taxon>
        <taxon>Bacillati</taxon>
        <taxon>Bacillota</taxon>
        <taxon>Bacilli</taxon>
        <taxon>Bacillales</taxon>
        <taxon>Alicyclobacillaceae</taxon>
        <taxon>Tumebacillus</taxon>
    </lineage>
</organism>
<dbReference type="EMBL" id="CP021434">
    <property type="protein sequence ID" value="ARU59634.1"/>
    <property type="molecule type" value="Genomic_DNA"/>
</dbReference>
<reference evidence="3" key="1">
    <citation type="submission" date="2017-05" db="EMBL/GenBank/DDBJ databases">
        <authorList>
            <person name="Sung H."/>
        </authorList>
    </citation>
    <scope>NUCLEOTIDE SEQUENCE [LARGE SCALE GENOMIC DNA]</scope>
    <source>
        <strain evidence="3">AR23208</strain>
    </source>
</reference>